<feature type="domain" description="Lysozyme inhibitor LprI-like N-terminal" evidence="6">
    <location>
        <begin position="41"/>
        <end position="96"/>
    </location>
</feature>
<dbReference type="PANTHER" id="PTHR37549">
    <property type="entry name" value="LIPOPROTEIN LPRI"/>
    <property type="match status" value="1"/>
</dbReference>
<feature type="domain" description="C-type lysozyme inhibitor" evidence="7">
    <location>
        <begin position="140"/>
        <end position="208"/>
    </location>
</feature>
<evidence type="ECO:0000313" key="8">
    <source>
        <dbReference type="EMBL" id="QID17684.1"/>
    </source>
</evidence>
<dbReference type="InterPro" id="IPR036328">
    <property type="entry name" value="MliC_sf"/>
</dbReference>
<keyword evidence="3" id="KW-0564">Palmitate</keyword>
<dbReference type="GO" id="GO:0005576">
    <property type="term" value="C:extracellular region"/>
    <property type="evidence" value="ECO:0007669"/>
    <property type="project" value="TreeGrafter"/>
</dbReference>
<keyword evidence="1 5" id="KW-0732">Signal</keyword>
<dbReference type="KEGG" id="azq:G3580_08530"/>
<gene>
    <name evidence="8" type="ORF">G3580_08530</name>
</gene>
<evidence type="ECO:0000256" key="1">
    <source>
        <dbReference type="ARBA" id="ARBA00022729"/>
    </source>
</evidence>
<sequence length="226" mass="24188">MKGSVCGGRLGFAGLMALGAIVAQVPARAAGPAFDCTKVDRDAPRRVCADPDLAALDRELNRVYRLALRGSSLSSERRQTLKVMQRGWIKGRDDCWKAADLTACVREAYVLRIHELREGYVGARAQDEAGISLGPWRLDCGGLDAAISVSFVNSVTPHAVMRWGDRVLFLDQARSASGARYVGSLAGAPAALWIKGAAARFTLSGRAPHRCRFNAPDRVSSGGHGP</sequence>
<dbReference type="InterPro" id="IPR052755">
    <property type="entry name" value="Lysozyme_Inhibitor_LprI"/>
</dbReference>
<dbReference type="InterPro" id="IPR018660">
    <property type="entry name" value="MliC"/>
</dbReference>
<dbReference type="PANTHER" id="PTHR37549:SF1">
    <property type="entry name" value="LIPOPROTEIN LPRI"/>
    <property type="match status" value="1"/>
</dbReference>
<name>A0A6C1B614_9RHOO</name>
<dbReference type="Gene3D" id="2.40.128.200">
    <property type="match status" value="1"/>
</dbReference>
<evidence type="ECO:0000259" key="7">
    <source>
        <dbReference type="Pfam" id="PF09864"/>
    </source>
</evidence>
<evidence type="ECO:0000256" key="3">
    <source>
        <dbReference type="ARBA" id="ARBA00023139"/>
    </source>
</evidence>
<dbReference type="Pfam" id="PF07007">
    <property type="entry name" value="LprI"/>
    <property type="match status" value="1"/>
</dbReference>
<protein>
    <submittedName>
        <fullName evidence="8">DUF1311 domain-containing protein</fullName>
    </submittedName>
</protein>
<dbReference type="AlphaFoldDB" id="A0A6C1B614"/>
<dbReference type="SUPFAM" id="SSF141488">
    <property type="entry name" value="YdhA-like"/>
    <property type="match status" value="1"/>
</dbReference>
<evidence type="ECO:0000259" key="6">
    <source>
        <dbReference type="Pfam" id="PF07007"/>
    </source>
</evidence>
<dbReference type="Pfam" id="PF09864">
    <property type="entry name" value="MliC"/>
    <property type="match status" value="1"/>
</dbReference>
<keyword evidence="2" id="KW-0472">Membrane</keyword>
<dbReference type="EMBL" id="CP048836">
    <property type="protein sequence ID" value="QID17684.1"/>
    <property type="molecule type" value="Genomic_DNA"/>
</dbReference>
<reference evidence="8" key="1">
    <citation type="submission" date="2020-02" db="EMBL/GenBank/DDBJ databases">
        <title>Nitrogenibacter mangrovi gen. nov., sp. nov. isolated from mangrove sediment, a denitrifying betaproteobacterium.</title>
        <authorList>
            <person name="Liao H."/>
            <person name="Tian Y."/>
        </authorList>
    </citation>
    <scope>NUCLEOTIDE SEQUENCE [LARGE SCALE GENOMIC DNA]</scope>
    <source>
        <strain evidence="8">M9-3-2</strain>
    </source>
</reference>
<evidence type="ECO:0000313" key="9">
    <source>
        <dbReference type="Proteomes" id="UP000501991"/>
    </source>
</evidence>
<evidence type="ECO:0000256" key="4">
    <source>
        <dbReference type="ARBA" id="ARBA00023288"/>
    </source>
</evidence>
<dbReference type="RefSeq" id="WP_173764848.1">
    <property type="nucleotide sequence ID" value="NZ_CP048836.1"/>
</dbReference>
<feature type="chain" id="PRO_5025330927" evidence="5">
    <location>
        <begin position="30"/>
        <end position="226"/>
    </location>
</feature>
<evidence type="ECO:0000256" key="5">
    <source>
        <dbReference type="SAM" id="SignalP"/>
    </source>
</evidence>
<organism evidence="8 9">
    <name type="scientific">Nitrogeniibacter mangrovi</name>
    <dbReference type="NCBI Taxonomy" id="2016596"/>
    <lineage>
        <taxon>Bacteria</taxon>
        <taxon>Pseudomonadati</taxon>
        <taxon>Pseudomonadota</taxon>
        <taxon>Betaproteobacteria</taxon>
        <taxon>Rhodocyclales</taxon>
        <taxon>Zoogloeaceae</taxon>
        <taxon>Nitrogeniibacter</taxon>
    </lineage>
</organism>
<dbReference type="Gene3D" id="1.20.1270.180">
    <property type="match status" value="1"/>
</dbReference>
<evidence type="ECO:0000256" key="2">
    <source>
        <dbReference type="ARBA" id="ARBA00023136"/>
    </source>
</evidence>
<feature type="signal peptide" evidence="5">
    <location>
        <begin position="1"/>
        <end position="29"/>
    </location>
</feature>
<proteinExistence type="predicted"/>
<accession>A0A6C1B614</accession>
<keyword evidence="4" id="KW-0449">Lipoprotein</keyword>
<keyword evidence="9" id="KW-1185">Reference proteome</keyword>
<dbReference type="Proteomes" id="UP000501991">
    <property type="component" value="Chromosome"/>
</dbReference>
<dbReference type="InterPro" id="IPR009739">
    <property type="entry name" value="LprI-like_N"/>
</dbReference>